<proteinExistence type="predicted"/>
<dbReference type="eggNOG" id="ENOG502R1ET">
    <property type="taxonomic scope" value="Eukaryota"/>
</dbReference>
<feature type="compositionally biased region" description="Low complexity" evidence="1">
    <location>
        <begin position="165"/>
        <end position="189"/>
    </location>
</feature>
<accession>T0QEC3</accession>
<sequence length="739" mass="78761">MRNKATSSVEEQMNAKEVFAANLQAKIQALRQAPPTSARSATADEDMPVLLARKPKRKRTEASTAAIASAPKKTNAIVTPATKAAVTKPTVVTAPAPTTRPMAAVAKPVLAVPTLVAAVASKPMSRAQKKKAKKMAKAVLQASTTPKSSSTPASTLPKPTPTPAPTKLKPAPVAAVKTNAKPAPAKANAWDILPSDSSSDDEPSVRKHAPRAPAAAPSDSDSDDIGPPPALPTRTTPAKTATAAQRSNAAPVPTKTAPVPTKTAPVPTKAAPVPTKAATVSTKRLTRPVYSDASDSETEFASLSTPTMPPCVKPAHEQVVDLTDAKARKAPTTAKAKTTIAKATPVKTTKPATAKPAAPKPVKKTSTTSDDVPKPSTLEEAAKAMKRLQARPVPMPVVATELPAGTAGIYASIIDAAAVEGWDLVEMGRLVRLFCAPFHFKRKSTTKFLQKHCPEFVCADFLEGLNIPLHGHQIVSLLRTGSSTPSALSAKLSACLENDVLKIQDDSVLTAFVNLLDVATMSRDEIFGFAHGIIESLRTVDECCRVLRGLTTHWALDAVRDLVQRILLSPVFDDLEGDPEASVSAAFPLLTKLEFPSRLDMEDTNADGNLDDLCVDDETIEYDHSSHESDDALEDMEARIAKKRTTRTLGTKRRPTTTAANEADQEDEDDEDDEDDDEEEDSVAGESEDDDLPHWKPKARKALPRAPARRSRFILDEASEDEDDPMESDVESSEDALSD</sequence>
<dbReference type="GO" id="GO:0005847">
    <property type="term" value="C:mRNA cleavage and polyadenylation specificity factor complex"/>
    <property type="evidence" value="ECO:0007669"/>
    <property type="project" value="TreeGrafter"/>
</dbReference>
<organism evidence="2 3">
    <name type="scientific">Saprolegnia diclina (strain VS20)</name>
    <dbReference type="NCBI Taxonomy" id="1156394"/>
    <lineage>
        <taxon>Eukaryota</taxon>
        <taxon>Sar</taxon>
        <taxon>Stramenopiles</taxon>
        <taxon>Oomycota</taxon>
        <taxon>Saprolegniomycetes</taxon>
        <taxon>Saprolegniales</taxon>
        <taxon>Saprolegniaceae</taxon>
        <taxon>Saprolegnia</taxon>
    </lineage>
</organism>
<dbReference type="VEuPathDB" id="FungiDB:SDRG_06359"/>
<dbReference type="InterPro" id="IPR051187">
    <property type="entry name" value="Pre-mRNA_3'-end_processing_reg"/>
</dbReference>
<dbReference type="PANTHER" id="PTHR13484:SF0">
    <property type="entry name" value="PRE-MRNA 3'-END-PROCESSING FACTOR FIP1"/>
    <property type="match status" value="1"/>
</dbReference>
<feature type="compositionally biased region" description="Acidic residues" evidence="1">
    <location>
        <begin position="663"/>
        <end position="691"/>
    </location>
</feature>
<feature type="compositionally biased region" description="Low complexity" evidence="1">
    <location>
        <begin position="345"/>
        <end position="357"/>
    </location>
</feature>
<feature type="region of interest" description="Disordered" evidence="1">
    <location>
        <begin position="121"/>
        <end position="311"/>
    </location>
</feature>
<dbReference type="OMA" id="YDHSSHE"/>
<dbReference type="EMBL" id="JH767148">
    <property type="protein sequence ID" value="EQC36254.1"/>
    <property type="molecule type" value="Genomic_DNA"/>
</dbReference>
<dbReference type="OrthoDB" id="79796at2759"/>
<evidence type="ECO:0000313" key="2">
    <source>
        <dbReference type="EMBL" id="EQC36254.1"/>
    </source>
</evidence>
<feature type="compositionally biased region" description="Low complexity" evidence="1">
    <location>
        <begin position="142"/>
        <end position="157"/>
    </location>
</feature>
<dbReference type="InParanoid" id="T0QEC3"/>
<feature type="compositionally biased region" description="Low complexity" evidence="1">
    <location>
        <begin position="232"/>
        <end position="280"/>
    </location>
</feature>
<feature type="region of interest" description="Disordered" evidence="1">
    <location>
        <begin position="642"/>
        <end position="739"/>
    </location>
</feature>
<keyword evidence="3" id="KW-1185">Reference proteome</keyword>
<protein>
    <submittedName>
        <fullName evidence="2">Uncharacterized protein</fullName>
    </submittedName>
</protein>
<feature type="compositionally biased region" description="Basic residues" evidence="1">
    <location>
        <begin position="695"/>
        <end position="712"/>
    </location>
</feature>
<dbReference type="Proteomes" id="UP000030762">
    <property type="component" value="Unassembled WGS sequence"/>
</dbReference>
<evidence type="ECO:0000313" key="3">
    <source>
        <dbReference type="Proteomes" id="UP000030762"/>
    </source>
</evidence>
<feature type="compositionally biased region" description="Acidic residues" evidence="1">
    <location>
        <begin position="717"/>
        <end position="739"/>
    </location>
</feature>
<gene>
    <name evidence="2" type="ORF">SDRG_06359</name>
</gene>
<dbReference type="RefSeq" id="XP_008610360.1">
    <property type="nucleotide sequence ID" value="XM_008612138.1"/>
</dbReference>
<feature type="compositionally biased region" description="Basic residues" evidence="1">
    <location>
        <begin position="642"/>
        <end position="655"/>
    </location>
</feature>
<reference evidence="2 3" key="1">
    <citation type="submission" date="2012-04" db="EMBL/GenBank/DDBJ databases">
        <title>The Genome Sequence of Saprolegnia declina VS20.</title>
        <authorList>
            <consortium name="The Broad Institute Genome Sequencing Platform"/>
            <person name="Russ C."/>
            <person name="Nusbaum C."/>
            <person name="Tyler B."/>
            <person name="van West P."/>
            <person name="Dieguez-Uribeondo J."/>
            <person name="de Bruijn I."/>
            <person name="Tripathy S."/>
            <person name="Jiang R."/>
            <person name="Young S.K."/>
            <person name="Zeng Q."/>
            <person name="Gargeya S."/>
            <person name="Fitzgerald M."/>
            <person name="Haas B."/>
            <person name="Abouelleil A."/>
            <person name="Alvarado L."/>
            <person name="Arachchi H.M."/>
            <person name="Berlin A."/>
            <person name="Chapman S.B."/>
            <person name="Goldberg J."/>
            <person name="Griggs A."/>
            <person name="Gujja S."/>
            <person name="Hansen M."/>
            <person name="Howarth C."/>
            <person name="Imamovic A."/>
            <person name="Larimer J."/>
            <person name="McCowen C."/>
            <person name="Montmayeur A."/>
            <person name="Murphy C."/>
            <person name="Neiman D."/>
            <person name="Pearson M."/>
            <person name="Priest M."/>
            <person name="Roberts A."/>
            <person name="Saif S."/>
            <person name="Shea T."/>
            <person name="Sisk P."/>
            <person name="Sykes S."/>
            <person name="Wortman J."/>
            <person name="Nusbaum C."/>
            <person name="Birren B."/>
        </authorList>
    </citation>
    <scope>NUCLEOTIDE SEQUENCE [LARGE SCALE GENOMIC DNA]</scope>
    <source>
        <strain evidence="2 3">VS20</strain>
    </source>
</reference>
<dbReference type="STRING" id="1156394.T0QEC3"/>
<feature type="region of interest" description="Disordered" evidence="1">
    <location>
        <begin position="345"/>
        <end position="375"/>
    </location>
</feature>
<dbReference type="GeneID" id="19947086"/>
<name>T0QEC3_SAPDV</name>
<dbReference type="AlphaFoldDB" id="T0QEC3"/>
<evidence type="ECO:0000256" key="1">
    <source>
        <dbReference type="SAM" id="MobiDB-lite"/>
    </source>
</evidence>
<feature type="compositionally biased region" description="Basic residues" evidence="1">
    <location>
        <begin position="127"/>
        <end position="136"/>
    </location>
</feature>
<dbReference type="PANTHER" id="PTHR13484">
    <property type="entry name" value="FIP1-LIKE 1 PROTEIN"/>
    <property type="match status" value="1"/>
</dbReference>